<evidence type="ECO:0000313" key="2">
    <source>
        <dbReference type="EMBL" id="KKN92351.1"/>
    </source>
</evidence>
<evidence type="ECO:0000259" key="1">
    <source>
        <dbReference type="Pfam" id="PF08804"/>
    </source>
</evidence>
<proteinExistence type="predicted"/>
<dbReference type="Pfam" id="PF08804">
    <property type="entry name" value="gp32"/>
    <property type="match status" value="1"/>
</dbReference>
<dbReference type="Gene3D" id="3.90.198.10">
    <property type="entry name" value="Replication Fork Single-Stranded Dna Binding Protein"/>
    <property type="match status" value="1"/>
</dbReference>
<gene>
    <name evidence="2" type="ORF">LCGC14_0208420</name>
</gene>
<comment type="caution">
    <text evidence="2">The sequence shown here is derived from an EMBL/GenBank/DDBJ whole genome shotgun (WGS) entry which is preliminary data.</text>
</comment>
<protein>
    <recommendedName>
        <fullName evidence="1">Bacteriophage T4 Gp32 single-stranded DNA-binding domain-containing protein</fullName>
    </recommendedName>
</protein>
<sequence length="244" mass="26845">MVDENGLPAGFGEVDPDFQREAYEESKKIRDGGDGKTLFLKAGMTHLRILPPVKGAKSWFRAYKEHGLRTDGKYGTVTCPTSIDDSECPICEVGKELYEAKGDINIKKAKKLYAKQAYLYNACVYSSPDGKTLADGIFVVKSGSMVFKQFMEFDNDPAGDWGDISNITNGVELRVTRTGKGRFDTEYSVMGVPTRSNIVDQVAAKGVDFGEPTDLTEIYPPLSYDELADVYAKSDNATQEAVVE</sequence>
<accession>A0A0F9X0R3</accession>
<dbReference type="InterPro" id="IPR012339">
    <property type="entry name" value="Phage_T4_Gp32_ssDNA-bd"/>
</dbReference>
<dbReference type="InterPro" id="IPR044947">
    <property type="entry name" value="Phage_T4_Gp32_ssDNA-bd_sf"/>
</dbReference>
<reference evidence="2" key="1">
    <citation type="journal article" date="2015" name="Nature">
        <title>Complex archaea that bridge the gap between prokaryotes and eukaryotes.</title>
        <authorList>
            <person name="Spang A."/>
            <person name="Saw J.H."/>
            <person name="Jorgensen S.L."/>
            <person name="Zaremba-Niedzwiedzka K."/>
            <person name="Martijn J."/>
            <person name="Lind A.E."/>
            <person name="van Eijk R."/>
            <person name="Schleper C."/>
            <person name="Guy L."/>
            <person name="Ettema T.J."/>
        </authorList>
    </citation>
    <scope>NUCLEOTIDE SEQUENCE</scope>
</reference>
<dbReference type="AlphaFoldDB" id="A0A0F9X0R3"/>
<feature type="domain" description="Bacteriophage T4 Gp32 single-stranded DNA-binding" evidence="1">
    <location>
        <begin position="43"/>
        <end position="209"/>
    </location>
</feature>
<name>A0A0F9X0R3_9ZZZZ</name>
<dbReference type="EMBL" id="LAZR01000095">
    <property type="protein sequence ID" value="KKN92351.1"/>
    <property type="molecule type" value="Genomic_DNA"/>
</dbReference>
<organism evidence="2">
    <name type="scientific">marine sediment metagenome</name>
    <dbReference type="NCBI Taxonomy" id="412755"/>
    <lineage>
        <taxon>unclassified sequences</taxon>
        <taxon>metagenomes</taxon>
        <taxon>ecological metagenomes</taxon>
    </lineage>
</organism>
<dbReference type="GO" id="GO:0003697">
    <property type="term" value="F:single-stranded DNA binding"/>
    <property type="evidence" value="ECO:0007669"/>
    <property type="project" value="InterPro"/>
</dbReference>